<sequence length="214" mass="23552">MLQVPLPLTPLRNGVHATRKDGNITLIQRFQSGRAPTSCVKGHDSQLLLELCAGARVRTRFRVPVGDVMSDTATHCAARLQFLVQEMHGYGPMAGPLKWLLPHRNSPHVEAASPLPEYREPGGAVEETGSLTQGISQETETNDSVKHIQNNHFSSEIDLSNAMKDMGASCVAEDSERKEKNPQQPPQLSASQVDVRLVRLWLEVFGESAPQRSQ</sequence>
<evidence type="ECO:0000256" key="1">
    <source>
        <dbReference type="SAM" id="MobiDB-lite"/>
    </source>
</evidence>
<proteinExistence type="predicted"/>
<dbReference type="Proteomes" id="UP000324222">
    <property type="component" value="Unassembled WGS sequence"/>
</dbReference>
<comment type="caution">
    <text evidence="2">The sequence shown here is derived from an EMBL/GenBank/DDBJ whole genome shotgun (WGS) entry which is preliminary data.</text>
</comment>
<evidence type="ECO:0000313" key="3">
    <source>
        <dbReference type="Proteomes" id="UP000324222"/>
    </source>
</evidence>
<keyword evidence="3" id="KW-1185">Reference proteome</keyword>
<dbReference type="EMBL" id="VSRR010003585">
    <property type="protein sequence ID" value="MPC36706.1"/>
    <property type="molecule type" value="Genomic_DNA"/>
</dbReference>
<organism evidence="2 3">
    <name type="scientific">Portunus trituberculatus</name>
    <name type="common">Swimming crab</name>
    <name type="synonym">Neptunus trituberculatus</name>
    <dbReference type="NCBI Taxonomy" id="210409"/>
    <lineage>
        <taxon>Eukaryota</taxon>
        <taxon>Metazoa</taxon>
        <taxon>Ecdysozoa</taxon>
        <taxon>Arthropoda</taxon>
        <taxon>Crustacea</taxon>
        <taxon>Multicrustacea</taxon>
        <taxon>Malacostraca</taxon>
        <taxon>Eumalacostraca</taxon>
        <taxon>Eucarida</taxon>
        <taxon>Decapoda</taxon>
        <taxon>Pleocyemata</taxon>
        <taxon>Brachyura</taxon>
        <taxon>Eubrachyura</taxon>
        <taxon>Portunoidea</taxon>
        <taxon>Portunidae</taxon>
        <taxon>Portuninae</taxon>
        <taxon>Portunus</taxon>
    </lineage>
</organism>
<dbReference type="AlphaFoldDB" id="A0A5B7EU74"/>
<evidence type="ECO:0000313" key="2">
    <source>
        <dbReference type="EMBL" id="MPC36706.1"/>
    </source>
</evidence>
<accession>A0A5B7EU74</accession>
<gene>
    <name evidence="2" type="ORF">E2C01_030174</name>
</gene>
<feature type="region of interest" description="Disordered" evidence="1">
    <location>
        <begin position="172"/>
        <end position="191"/>
    </location>
</feature>
<reference evidence="2 3" key="1">
    <citation type="submission" date="2019-05" db="EMBL/GenBank/DDBJ databases">
        <title>Another draft genome of Portunus trituberculatus and its Hox gene families provides insights of decapod evolution.</title>
        <authorList>
            <person name="Jeong J.-H."/>
            <person name="Song I."/>
            <person name="Kim S."/>
            <person name="Choi T."/>
            <person name="Kim D."/>
            <person name="Ryu S."/>
            <person name="Kim W."/>
        </authorList>
    </citation>
    <scope>NUCLEOTIDE SEQUENCE [LARGE SCALE GENOMIC DNA]</scope>
    <source>
        <tissue evidence="2">Muscle</tissue>
    </source>
</reference>
<protein>
    <submittedName>
        <fullName evidence="2">Uncharacterized protein</fullName>
    </submittedName>
</protein>
<name>A0A5B7EU74_PORTR</name>